<protein>
    <submittedName>
        <fullName evidence="2">Ecr family regulatory small membrane protein</fullName>
    </submittedName>
</protein>
<evidence type="ECO:0000313" key="2">
    <source>
        <dbReference type="EMBL" id="MBC3292926.1"/>
    </source>
</evidence>
<proteinExistence type="predicted"/>
<keyword evidence="1" id="KW-0812">Transmembrane</keyword>
<sequence>MEKTEVILILIILAIIIFGLWFIFSGEMWHLAAYLENWLYPSIDAP</sequence>
<dbReference type="EMBL" id="JABWQF010000008">
    <property type="protein sequence ID" value="MBC3292926.1"/>
    <property type="molecule type" value="Genomic_DNA"/>
</dbReference>
<feature type="transmembrane region" description="Helical" evidence="1">
    <location>
        <begin position="6"/>
        <end position="24"/>
    </location>
</feature>
<gene>
    <name evidence="2" type="primary">ecr</name>
    <name evidence="2" type="ORF">HU722_15510</name>
</gene>
<dbReference type="AlphaFoldDB" id="A0A8H9YQI9"/>
<keyword evidence="1" id="KW-1133">Transmembrane helix</keyword>
<dbReference type="NCBIfam" id="NF033861">
    <property type="entry name" value="sm_mem_Ecr"/>
    <property type="match status" value="1"/>
</dbReference>
<evidence type="ECO:0000256" key="1">
    <source>
        <dbReference type="SAM" id="Phobius"/>
    </source>
</evidence>
<keyword evidence="1" id="KW-0472">Membrane</keyword>
<comment type="caution">
    <text evidence="2">The sequence shown here is derived from an EMBL/GenBank/DDBJ whole genome shotgun (WGS) entry which is preliminary data.</text>
</comment>
<reference evidence="2" key="1">
    <citation type="journal article" date="2020" name="Microorganisms">
        <title>Reliable Identification of Environmental Pseudomonas Isolates Using the rpoD Gene.</title>
        <authorList>
            <consortium name="The Broad Institute Genome Sequencing Platform"/>
            <person name="Girard L."/>
            <person name="Lood C."/>
            <person name="Rokni-Zadeh H."/>
            <person name="van Noort V."/>
            <person name="Lavigne R."/>
            <person name="De Mot R."/>
        </authorList>
    </citation>
    <scope>NUCLEOTIDE SEQUENCE [LARGE SCALE GENOMIC DNA]</scope>
    <source>
        <strain evidence="2">SWRI145</strain>
    </source>
</reference>
<accession>A0A8H9YQI9</accession>
<name>A0A8H9YQI9_9PSED</name>
<organism evidence="2">
    <name type="scientific">Pseudomonas tritici</name>
    <dbReference type="NCBI Taxonomy" id="2745518"/>
    <lineage>
        <taxon>Bacteria</taxon>
        <taxon>Pseudomonadati</taxon>
        <taxon>Pseudomonadota</taxon>
        <taxon>Gammaproteobacteria</taxon>
        <taxon>Pseudomonadales</taxon>
        <taxon>Pseudomonadaceae</taxon>
        <taxon>Pseudomonas</taxon>
    </lineage>
</organism>